<evidence type="ECO:0000313" key="3">
    <source>
        <dbReference type="Proteomes" id="UP001328107"/>
    </source>
</evidence>
<gene>
    <name evidence="2" type="ORF">PMAYCL1PPCAC_27189</name>
</gene>
<comment type="caution">
    <text evidence="2">The sequence shown here is derived from an EMBL/GenBank/DDBJ whole genome shotgun (WGS) entry which is preliminary data.</text>
</comment>
<dbReference type="Proteomes" id="UP001328107">
    <property type="component" value="Unassembled WGS sequence"/>
</dbReference>
<dbReference type="EMBL" id="BTRK01000006">
    <property type="protein sequence ID" value="GMR56994.1"/>
    <property type="molecule type" value="Genomic_DNA"/>
</dbReference>
<proteinExistence type="predicted"/>
<protein>
    <submittedName>
        <fullName evidence="2">Uncharacterized protein</fullName>
    </submittedName>
</protein>
<reference evidence="3" key="1">
    <citation type="submission" date="2022-10" db="EMBL/GenBank/DDBJ databases">
        <title>Genome assembly of Pristionchus species.</title>
        <authorList>
            <person name="Yoshida K."/>
            <person name="Sommer R.J."/>
        </authorList>
    </citation>
    <scope>NUCLEOTIDE SEQUENCE [LARGE SCALE GENOMIC DNA]</scope>
    <source>
        <strain evidence="3">RS5460</strain>
    </source>
</reference>
<sequence length="336" mass="37478">VIDIMRVTRSSKSSMQQDSKKSLRRGKSEDEGTGRVSGVITRSATRAASQKAKNKSVNEIVRSNEEIINARWDSLPWKAKAAFERICSHLRKRNCRDLSNLSKVSRTFRAGVMICTGRVRRPDVYQVFLDKDQNGISVRIHFTNCNRLFDGLPILDLERFQRSTDTNKLCVIVNGPEDPIIEQVIPLLSVRINEVWIGNYRIPFSAQDLSLIAKLLNSSTIGTLPIGFLELNDATAPSVISIGSRAMYELDIVLPWGAELTDPYAFITQLASIGVATLVLTDIPFNHALANNRDYRGGYRGSCFFGLSHSLWEKFFDEKLANGSIGCVETGFEGTV</sequence>
<feature type="non-terminal residue" evidence="2">
    <location>
        <position position="1"/>
    </location>
</feature>
<dbReference type="AlphaFoldDB" id="A0AAN5D7D0"/>
<evidence type="ECO:0000313" key="2">
    <source>
        <dbReference type="EMBL" id="GMR56994.1"/>
    </source>
</evidence>
<feature type="region of interest" description="Disordered" evidence="1">
    <location>
        <begin position="7"/>
        <end position="38"/>
    </location>
</feature>
<feature type="compositionally biased region" description="Basic and acidic residues" evidence="1">
    <location>
        <begin position="18"/>
        <end position="33"/>
    </location>
</feature>
<name>A0AAN5D7D0_9BILA</name>
<keyword evidence="3" id="KW-1185">Reference proteome</keyword>
<accession>A0AAN5D7D0</accession>
<organism evidence="2 3">
    <name type="scientific">Pristionchus mayeri</name>
    <dbReference type="NCBI Taxonomy" id="1317129"/>
    <lineage>
        <taxon>Eukaryota</taxon>
        <taxon>Metazoa</taxon>
        <taxon>Ecdysozoa</taxon>
        <taxon>Nematoda</taxon>
        <taxon>Chromadorea</taxon>
        <taxon>Rhabditida</taxon>
        <taxon>Rhabditina</taxon>
        <taxon>Diplogasteromorpha</taxon>
        <taxon>Diplogasteroidea</taxon>
        <taxon>Neodiplogasteridae</taxon>
        <taxon>Pristionchus</taxon>
    </lineage>
</organism>
<evidence type="ECO:0000256" key="1">
    <source>
        <dbReference type="SAM" id="MobiDB-lite"/>
    </source>
</evidence>